<dbReference type="AlphaFoldDB" id="A0A4R4E3P0"/>
<name>A0A4R4E3P0_9BACT</name>
<sequence length="69" mass="7626">MYRRTFLQHSALLLTDSLPQPSLLSAKKPAAGRLLHTVRRQMGQDPSATLGRVAQIGYREVELATYTGS</sequence>
<dbReference type="Proteomes" id="UP000295164">
    <property type="component" value="Unassembled WGS sequence"/>
</dbReference>
<gene>
    <name evidence="1" type="ORF">E0486_05700</name>
</gene>
<comment type="caution">
    <text evidence="1">The sequence shown here is derived from an EMBL/GenBank/DDBJ whole genome shotgun (WGS) entry which is preliminary data.</text>
</comment>
<organism evidence="1 2">
    <name type="scientific">Flaviaesturariibacter aridisoli</name>
    <dbReference type="NCBI Taxonomy" id="2545761"/>
    <lineage>
        <taxon>Bacteria</taxon>
        <taxon>Pseudomonadati</taxon>
        <taxon>Bacteroidota</taxon>
        <taxon>Chitinophagia</taxon>
        <taxon>Chitinophagales</taxon>
        <taxon>Chitinophagaceae</taxon>
        <taxon>Flaviaestuariibacter</taxon>
    </lineage>
</organism>
<proteinExistence type="predicted"/>
<keyword evidence="2" id="KW-1185">Reference proteome</keyword>
<dbReference type="EMBL" id="SKFH01000006">
    <property type="protein sequence ID" value="TCZ73453.1"/>
    <property type="molecule type" value="Genomic_DNA"/>
</dbReference>
<protein>
    <submittedName>
        <fullName evidence="1">Uncharacterized protein</fullName>
    </submittedName>
</protein>
<evidence type="ECO:0000313" key="2">
    <source>
        <dbReference type="Proteomes" id="UP000295164"/>
    </source>
</evidence>
<accession>A0A4R4E3P0</accession>
<dbReference type="OrthoDB" id="9798407at2"/>
<evidence type="ECO:0000313" key="1">
    <source>
        <dbReference type="EMBL" id="TCZ73453.1"/>
    </source>
</evidence>
<dbReference type="Gene3D" id="3.20.20.150">
    <property type="entry name" value="Divalent-metal-dependent TIM barrel enzymes"/>
    <property type="match status" value="1"/>
</dbReference>
<dbReference type="RefSeq" id="WP_131851183.1">
    <property type="nucleotide sequence ID" value="NZ_SKFH01000006.1"/>
</dbReference>
<reference evidence="1 2" key="1">
    <citation type="submission" date="2019-03" db="EMBL/GenBank/DDBJ databases">
        <authorList>
            <person name="Kim M.K.M."/>
        </authorList>
    </citation>
    <scope>NUCLEOTIDE SEQUENCE [LARGE SCALE GENOMIC DNA]</scope>
    <source>
        <strain evidence="1 2">17J68-15</strain>
    </source>
</reference>